<dbReference type="SUPFAM" id="SSF54001">
    <property type="entry name" value="Cysteine proteinases"/>
    <property type="match status" value="1"/>
</dbReference>
<dbReference type="SUPFAM" id="SSF56672">
    <property type="entry name" value="DNA/RNA polymerases"/>
    <property type="match status" value="1"/>
</dbReference>
<dbReference type="SUPFAM" id="SSF49309">
    <property type="entry name" value="Transglutaminase, two C-terminal domains"/>
    <property type="match status" value="1"/>
</dbReference>
<feature type="domain" description="Peptidase A2" evidence="4">
    <location>
        <begin position="632"/>
        <end position="712"/>
    </location>
</feature>
<protein>
    <recommendedName>
        <fullName evidence="4">Peptidase A2 domain-containing protein</fullName>
    </recommendedName>
</protein>
<name>A0AA89BSN9_PINIB</name>
<feature type="region of interest" description="Disordered" evidence="3">
    <location>
        <begin position="593"/>
        <end position="612"/>
    </location>
</feature>
<sequence>MEKECEQGENAQRLVVRRGWPFEIAITFNRPLEKDDDLRLTFAIGDRPLPTDNTIVHMKVSDKDIEGKWQAKFPDPLPKENRIALTITTPPDCIVGKWAFHVAVLEKRDGKTVIVKNDRKAKDVYVLFNPWNKDDQVYMSDEEWRNEYVMNENGCIFVGNKNWPRERKWMFGQTNSLDQEDEKGCLVGNWSGKYDDGTSPTSWIGSVKILQQYYREKRSVCYGQCWVFSGLYTTLCRTLGIPARSITNFASAHNTDMEDNTIDSYVYEDGEDCDFLNNDSVWNFHVWNEVFIARPDLTSGKNYGGWQACDATPQEQSNGIFQCGPMPVAAIKQGDITEGYDGSFIMAEVNADRVTWVVSKDDFTPRNPVINSYSVGKSISTKAIHSDGWSWREDVTRNYKYEEGSPQERAAIMHAKKARGDTRDLYQKADKVLKFDLVEKDQDKYGNDFKITLKVTNTSKSKSDLRTVGGCLTVKAITYTAEIFEMEVKYDDYSTKNASEKHKKDQDSLCMKMLCAFFAKESKVPFIQEDDFTLVKPSITMKPKIQKGKVAVGKEFDLEMSFENPLKETLTNCKLTFGGAKILNERVEKTGLGGGGGGCSTTKPTVEPQNTGYEREGKHTLYVNTIIEKSILAMLLDTGSSVTIIKKEVHDLWPEENRPVLEPVRMNLITATGESASFLGKTTVNIKIGEKVCMHDVLLADIQSDGILGMDFLSKYECDLQLGQGYLVMGGQKVICYSDNDLEKPLCCRVSITEEIQIPAESEILVTGKILDPFRLGSEGIVKPFPEFVNNSGVLPVKCYVSCTENVLPIYLVNFSREPCVVRKNTVAAVFEEITPIPRNKEQGNDSNNSIKFGQQVKVSEVRTENKNNRELPPNLRLMYDSCDKDLDTEERIKVKNFLRKHQDLFSKSDKDIGQTSLVEHTIETGDARPIKQRPYRIPLAKRFLAEAEIRDMAERGIIEPSNSPWCSNLVMVTKKDGSVRFCLDFRKLNACTIKDSQPLPRIDDTLDALSRA</sequence>
<dbReference type="CDD" id="cd00303">
    <property type="entry name" value="retropepsin_like"/>
    <property type="match status" value="1"/>
</dbReference>
<dbReference type="InterPro" id="IPR036238">
    <property type="entry name" value="Transglutaminase_C_sf"/>
</dbReference>
<gene>
    <name evidence="5" type="ORF">FSP39_011423</name>
</gene>
<dbReference type="Pfam" id="PF00868">
    <property type="entry name" value="Transglut_N"/>
    <property type="match status" value="1"/>
</dbReference>
<evidence type="ECO:0000313" key="6">
    <source>
        <dbReference type="Proteomes" id="UP001186944"/>
    </source>
</evidence>
<accession>A0AA89BSN9</accession>
<dbReference type="SUPFAM" id="SSF81296">
    <property type="entry name" value="E set domains"/>
    <property type="match status" value="1"/>
</dbReference>
<dbReference type="InterPro" id="IPR043502">
    <property type="entry name" value="DNA/RNA_pol_sf"/>
</dbReference>
<dbReference type="PROSITE" id="PS50175">
    <property type="entry name" value="ASP_PROT_RETROV"/>
    <property type="match status" value="1"/>
</dbReference>
<dbReference type="Gene3D" id="3.10.10.10">
    <property type="entry name" value="HIV Type 1 Reverse Transcriptase, subunit A, domain 1"/>
    <property type="match status" value="1"/>
</dbReference>
<reference evidence="5" key="1">
    <citation type="submission" date="2019-08" db="EMBL/GenBank/DDBJ databases">
        <title>The improved chromosome-level genome for the pearl oyster Pinctada fucata martensii using PacBio sequencing and Hi-C.</title>
        <authorList>
            <person name="Zheng Z."/>
        </authorList>
    </citation>
    <scope>NUCLEOTIDE SEQUENCE</scope>
    <source>
        <strain evidence="5">ZZ-2019</strain>
        <tissue evidence="5">Adductor muscle</tissue>
    </source>
</reference>
<dbReference type="InterPro" id="IPR036985">
    <property type="entry name" value="Transglutaminase-like_sf"/>
</dbReference>
<dbReference type="Gene3D" id="3.90.260.10">
    <property type="entry name" value="Transglutaminase-like"/>
    <property type="match status" value="2"/>
</dbReference>
<dbReference type="InterPro" id="IPR001969">
    <property type="entry name" value="Aspartic_peptidase_AS"/>
</dbReference>
<dbReference type="InterPro" id="IPR001102">
    <property type="entry name" value="Transglutaminase_N"/>
</dbReference>
<evidence type="ECO:0000313" key="5">
    <source>
        <dbReference type="EMBL" id="KAK3085966.1"/>
    </source>
</evidence>
<dbReference type="PROSITE" id="PS00141">
    <property type="entry name" value="ASP_PROTEASE"/>
    <property type="match status" value="1"/>
</dbReference>
<evidence type="ECO:0000256" key="2">
    <source>
        <dbReference type="ARBA" id="ARBA00022801"/>
    </source>
</evidence>
<dbReference type="AlphaFoldDB" id="A0AA89BSN9"/>
<organism evidence="5 6">
    <name type="scientific">Pinctada imbricata</name>
    <name type="common">Atlantic pearl-oyster</name>
    <name type="synonym">Pinctada martensii</name>
    <dbReference type="NCBI Taxonomy" id="66713"/>
    <lineage>
        <taxon>Eukaryota</taxon>
        <taxon>Metazoa</taxon>
        <taxon>Spiralia</taxon>
        <taxon>Lophotrochozoa</taxon>
        <taxon>Mollusca</taxon>
        <taxon>Bivalvia</taxon>
        <taxon>Autobranchia</taxon>
        <taxon>Pteriomorphia</taxon>
        <taxon>Pterioida</taxon>
        <taxon>Pterioidea</taxon>
        <taxon>Pteriidae</taxon>
        <taxon>Pinctada</taxon>
    </lineage>
</organism>
<dbReference type="InterPro" id="IPR050779">
    <property type="entry name" value="Transglutaminase"/>
</dbReference>
<evidence type="ECO:0000256" key="3">
    <source>
        <dbReference type="SAM" id="MobiDB-lite"/>
    </source>
</evidence>
<proteinExistence type="inferred from homology"/>
<dbReference type="InterPro" id="IPR001995">
    <property type="entry name" value="Peptidase_A2_cat"/>
</dbReference>
<dbReference type="InterPro" id="IPR002931">
    <property type="entry name" value="Transglutaminase-like"/>
</dbReference>
<comment type="caution">
    <text evidence="5">The sequence shown here is derived from an EMBL/GenBank/DDBJ whole genome shotgun (WGS) entry which is preliminary data.</text>
</comment>
<dbReference type="InterPro" id="IPR021109">
    <property type="entry name" value="Peptidase_aspartic_dom_sf"/>
</dbReference>
<dbReference type="Gene3D" id="2.60.40.10">
    <property type="entry name" value="Immunoglobulins"/>
    <property type="match status" value="2"/>
</dbReference>
<evidence type="ECO:0000256" key="1">
    <source>
        <dbReference type="ARBA" id="ARBA00005968"/>
    </source>
</evidence>
<dbReference type="InterPro" id="IPR014756">
    <property type="entry name" value="Ig_E-set"/>
</dbReference>
<dbReference type="GO" id="GO:0004190">
    <property type="term" value="F:aspartic-type endopeptidase activity"/>
    <property type="evidence" value="ECO:0007669"/>
    <property type="project" value="InterPro"/>
</dbReference>
<dbReference type="SMART" id="SM00460">
    <property type="entry name" value="TGc"/>
    <property type="match status" value="1"/>
</dbReference>
<dbReference type="Gene3D" id="2.40.70.10">
    <property type="entry name" value="Acid Proteases"/>
    <property type="match status" value="1"/>
</dbReference>
<evidence type="ECO:0000259" key="4">
    <source>
        <dbReference type="PROSITE" id="PS50175"/>
    </source>
</evidence>
<dbReference type="PANTHER" id="PTHR11590">
    <property type="entry name" value="PROTEIN-GLUTAMINE GAMMA-GLUTAMYLTRANSFERASE"/>
    <property type="match status" value="1"/>
</dbReference>
<comment type="similarity">
    <text evidence="1">Belongs to the transglutaminase superfamily. Transglutaminase family.</text>
</comment>
<dbReference type="Proteomes" id="UP001186944">
    <property type="component" value="Unassembled WGS sequence"/>
</dbReference>
<dbReference type="GO" id="GO:0003810">
    <property type="term" value="F:protein-glutamine gamma-glutamyltransferase activity"/>
    <property type="evidence" value="ECO:0007669"/>
    <property type="project" value="InterPro"/>
</dbReference>
<dbReference type="SUPFAM" id="SSF50630">
    <property type="entry name" value="Acid proteases"/>
    <property type="match status" value="1"/>
</dbReference>
<keyword evidence="2" id="KW-0378">Hydrolase</keyword>
<feature type="compositionally biased region" description="Polar residues" evidence="3">
    <location>
        <begin position="600"/>
        <end position="612"/>
    </location>
</feature>
<keyword evidence="6" id="KW-1185">Reference proteome</keyword>
<dbReference type="InterPro" id="IPR013783">
    <property type="entry name" value="Ig-like_fold"/>
</dbReference>
<dbReference type="Pfam" id="PF01841">
    <property type="entry name" value="Transglut_core"/>
    <property type="match status" value="1"/>
</dbReference>
<dbReference type="Pfam" id="PF13650">
    <property type="entry name" value="Asp_protease_2"/>
    <property type="match status" value="1"/>
</dbReference>
<dbReference type="InterPro" id="IPR038765">
    <property type="entry name" value="Papain-like_cys_pep_sf"/>
</dbReference>
<dbReference type="GO" id="GO:0006508">
    <property type="term" value="P:proteolysis"/>
    <property type="evidence" value="ECO:0007669"/>
    <property type="project" value="InterPro"/>
</dbReference>
<dbReference type="EMBL" id="VSWD01000012">
    <property type="protein sequence ID" value="KAK3085966.1"/>
    <property type="molecule type" value="Genomic_DNA"/>
</dbReference>
<dbReference type="PANTHER" id="PTHR11590:SF40">
    <property type="entry name" value="HEMOCYTE PROTEIN-GLUTAMINE GAMMA-GLUTAMYLTRANSFERASE-LIKE PROTEIN"/>
    <property type="match status" value="1"/>
</dbReference>